<feature type="compositionally biased region" description="Basic and acidic residues" evidence="1">
    <location>
        <begin position="178"/>
        <end position="189"/>
    </location>
</feature>
<evidence type="ECO:0000256" key="1">
    <source>
        <dbReference type="SAM" id="MobiDB-lite"/>
    </source>
</evidence>
<evidence type="ECO:0000313" key="2">
    <source>
        <dbReference type="EMBL" id="GBM33925.1"/>
    </source>
</evidence>
<feature type="compositionally biased region" description="Polar residues" evidence="1">
    <location>
        <begin position="158"/>
        <end position="175"/>
    </location>
</feature>
<dbReference type="EMBL" id="BGPR01000746">
    <property type="protein sequence ID" value="GBM33925.1"/>
    <property type="molecule type" value="Genomic_DNA"/>
</dbReference>
<sequence>MSEISNIFYKSDNESFSEKGEFEKYDDDDYSELQSENFEDSSEVESDDDSEIISRFQRRSRRLGSNDSECSSEEFPGIWKEKKYSRCKIISEILGISFICLRRPGGNPKNLDVLQEVLNDDFWDIIVEETNIYARQIIEKEGVEKKKLSYSSKLTEEATPSGTLLSHQLNPSTPLQEVDQHPPPDRGREIYSGTDNRGKLSLFSPLRNQI</sequence>
<proteinExistence type="predicted"/>
<evidence type="ECO:0000313" key="3">
    <source>
        <dbReference type="Proteomes" id="UP000499080"/>
    </source>
</evidence>
<keyword evidence="3" id="KW-1185">Reference proteome</keyword>
<organism evidence="2 3">
    <name type="scientific">Araneus ventricosus</name>
    <name type="common">Orbweaver spider</name>
    <name type="synonym">Epeira ventricosa</name>
    <dbReference type="NCBI Taxonomy" id="182803"/>
    <lineage>
        <taxon>Eukaryota</taxon>
        <taxon>Metazoa</taxon>
        <taxon>Ecdysozoa</taxon>
        <taxon>Arthropoda</taxon>
        <taxon>Chelicerata</taxon>
        <taxon>Arachnida</taxon>
        <taxon>Araneae</taxon>
        <taxon>Araneomorphae</taxon>
        <taxon>Entelegynae</taxon>
        <taxon>Araneoidea</taxon>
        <taxon>Araneidae</taxon>
        <taxon>Araneus</taxon>
    </lineage>
</organism>
<reference evidence="2 3" key="1">
    <citation type="journal article" date="2019" name="Sci. Rep.">
        <title>Orb-weaving spider Araneus ventricosus genome elucidates the spidroin gene catalogue.</title>
        <authorList>
            <person name="Kono N."/>
            <person name="Nakamura H."/>
            <person name="Ohtoshi R."/>
            <person name="Moran D.A.P."/>
            <person name="Shinohara A."/>
            <person name="Yoshida Y."/>
            <person name="Fujiwara M."/>
            <person name="Mori M."/>
            <person name="Tomita M."/>
            <person name="Arakawa K."/>
        </authorList>
    </citation>
    <scope>NUCLEOTIDE SEQUENCE [LARGE SCALE GENOMIC DNA]</scope>
</reference>
<gene>
    <name evidence="2" type="ORF">AVEN_79822_1</name>
</gene>
<dbReference type="OrthoDB" id="6467593at2759"/>
<feature type="region of interest" description="Disordered" evidence="1">
    <location>
        <begin position="158"/>
        <end position="199"/>
    </location>
</feature>
<accession>A0A4Y2F1E9</accession>
<dbReference type="Proteomes" id="UP000499080">
    <property type="component" value="Unassembled WGS sequence"/>
</dbReference>
<dbReference type="AlphaFoldDB" id="A0A4Y2F1E9"/>
<comment type="caution">
    <text evidence="2">The sequence shown here is derived from an EMBL/GenBank/DDBJ whole genome shotgun (WGS) entry which is preliminary data.</text>
</comment>
<name>A0A4Y2F1E9_ARAVE</name>
<protein>
    <submittedName>
        <fullName evidence="2">Uncharacterized protein</fullName>
    </submittedName>
</protein>